<dbReference type="InterPro" id="IPR003593">
    <property type="entry name" value="AAA+_ATPase"/>
</dbReference>
<dbReference type="PANTHER" id="PTHR16305">
    <property type="entry name" value="TESTICULAR SOLUBLE ADENYLYL CYCLASE"/>
    <property type="match status" value="1"/>
</dbReference>
<reference evidence="6" key="1">
    <citation type="journal article" date="2019" name="Int. J. Syst. Evol. Microbiol.">
        <title>The Global Catalogue of Microorganisms (GCM) 10K type strain sequencing project: providing services to taxonomists for standard genome sequencing and annotation.</title>
        <authorList>
            <consortium name="The Broad Institute Genomics Platform"/>
            <consortium name="The Broad Institute Genome Sequencing Center for Infectious Disease"/>
            <person name="Wu L."/>
            <person name="Ma J."/>
        </authorList>
    </citation>
    <scope>NUCLEOTIDE SEQUENCE [LARGE SCALE GENOMIC DNA]</scope>
    <source>
        <strain evidence="6">JCM 19173</strain>
    </source>
</reference>
<keyword evidence="6" id="KW-1185">Reference proteome</keyword>
<dbReference type="Gene3D" id="1.10.10.10">
    <property type="entry name" value="Winged helix-like DNA-binding domain superfamily/Winged helix DNA-binding domain"/>
    <property type="match status" value="1"/>
</dbReference>
<feature type="domain" description="AAA+ ATPase" evidence="4">
    <location>
        <begin position="22"/>
        <end position="198"/>
    </location>
</feature>
<evidence type="ECO:0000256" key="2">
    <source>
        <dbReference type="ARBA" id="ARBA00022840"/>
    </source>
</evidence>
<dbReference type="EMBL" id="BMPE01000017">
    <property type="protein sequence ID" value="GGL13622.1"/>
    <property type="molecule type" value="Genomic_DNA"/>
</dbReference>
<dbReference type="Proteomes" id="UP000604341">
    <property type="component" value="Unassembled WGS sequence"/>
</dbReference>
<protein>
    <recommendedName>
        <fullName evidence="4">AAA+ ATPase domain-containing protein</fullName>
    </recommendedName>
</protein>
<accession>A0ABQ2FPE3</accession>
<dbReference type="InterPro" id="IPR036388">
    <property type="entry name" value="WH-like_DNA-bd_sf"/>
</dbReference>
<sequence>MHIHSQTAESLREAWQASRRGGPELVLLEGAAGLGKSHLLRDLARAAAVDTGTVLIVRSDPLREVLQGQLGLLESRDAALIAAGRPFLPEHPWPNVVGRPSREAPDVVIARALSDTVTTAAPLLLLLEDVHRYSGQAQAFVQALWSRLLLGARPALLVLTTRPLPEHPAAQDLQRAVEHTSQMIRGAPCRREVLCPTDRAGIEALAESHLAGHVPEPLTAWLLDRTGGHPLTILEVLRLLWDVGALRRGASGWKFTPPPEGAVPTALTAAILSRLQSVPAASGPGRLLAALAVLDTADERTWQAVAQVNAEVFHAAAAWLQHRDFVRLAPGGGAPTYTWGHPLYGPLMQADLPWPEVTELHRRAAGLAHLEAVARARHARRAETPDAAQLTRQAVHAAAARGAHSDVIQEARALLAAEPGDPDVTAALIRALSFSGALQEVLDLTDTLAPAAWTPRLYAARAQALMELGQLAAAQAFARDALTRVPPATLEEELLEDVLFRAMIHDGQLDEAERGLTQALASLGEGRVGRHMLLLELTALARHRRGDYAGTLRLAREAVHVGQAGQLFESLDPRDAEQGFWALNSAGGSAIHFALWDEAAAHLTAARELVVRHAMTSRLMLVEGNLAYIHLMRGEYPEAEASSWTQLRRAEQSGNARVHGALMWNVGICRLWRGDPAQALTLMQRSAELWPSVGSANATDFAEALAFQGRLDEARQMLGETDHDYYCEHPSSRARVHLLLGEPDAALRETERTRPEDGAGTCARSALVRAQAYLMTGDEGAAERALDDARTLAAAGHLISVQAELQLTDAVLQRRAGRDSAQRVWADGQRSLLATDGRGHLQFVRTLFPAETAALSAVPDAPPPAARLRLFGPLHLEQAGSVRPWKARKVKELLAHLVCAHYGEGSGTLSRDALMLALWPDADQRSAEYNFQKTLTRLRDTLQGAALITRDPQGRYGLQAVHADVDDFLAALHAGRYCEAAQQVTAPFLADVDLDAAAALRDALNVQWRDAALTLALTDAPAAAPHLARCVAQDPLDLEATVALLQVYRTCGDLREHVRCLTRARQAFLAAVGEVPAELRRAQREAGEPDPLTSLPLCPGLSGAG</sequence>
<dbReference type="InterPro" id="IPR041664">
    <property type="entry name" value="AAA_16"/>
</dbReference>
<comment type="caution">
    <text evidence="5">The sequence shown here is derived from an EMBL/GenBank/DDBJ whole genome shotgun (WGS) entry which is preliminary data.</text>
</comment>
<dbReference type="SUPFAM" id="SSF48452">
    <property type="entry name" value="TPR-like"/>
    <property type="match status" value="2"/>
</dbReference>
<keyword evidence="1" id="KW-0547">Nucleotide-binding</keyword>
<dbReference type="SUPFAM" id="SSF52540">
    <property type="entry name" value="P-loop containing nucleoside triphosphate hydrolases"/>
    <property type="match status" value="1"/>
</dbReference>
<evidence type="ECO:0000313" key="6">
    <source>
        <dbReference type="Proteomes" id="UP000604341"/>
    </source>
</evidence>
<gene>
    <name evidence="5" type="ORF">GCM10010844_35640</name>
</gene>
<evidence type="ECO:0000259" key="4">
    <source>
        <dbReference type="SMART" id="SM00382"/>
    </source>
</evidence>
<evidence type="ECO:0000313" key="5">
    <source>
        <dbReference type="EMBL" id="GGL13622.1"/>
    </source>
</evidence>
<feature type="region of interest" description="Disordered" evidence="3">
    <location>
        <begin position="1082"/>
        <end position="1105"/>
    </location>
</feature>
<proteinExistence type="predicted"/>
<evidence type="ECO:0000256" key="1">
    <source>
        <dbReference type="ARBA" id="ARBA00022741"/>
    </source>
</evidence>
<dbReference type="InterPro" id="IPR027417">
    <property type="entry name" value="P-loop_NTPase"/>
</dbReference>
<organism evidence="5 6">
    <name type="scientific">Deinococcus radiotolerans</name>
    <dbReference type="NCBI Taxonomy" id="1309407"/>
    <lineage>
        <taxon>Bacteria</taxon>
        <taxon>Thermotogati</taxon>
        <taxon>Deinococcota</taxon>
        <taxon>Deinococci</taxon>
        <taxon>Deinococcales</taxon>
        <taxon>Deinococcaceae</taxon>
        <taxon>Deinococcus</taxon>
    </lineage>
</organism>
<dbReference type="InterPro" id="IPR011990">
    <property type="entry name" value="TPR-like_helical_dom_sf"/>
</dbReference>
<name>A0ABQ2FPE3_9DEIO</name>
<dbReference type="Pfam" id="PF13191">
    <property type="entry name" value="AAA_16"/>
    <property type="match status" value="1"/>
</dbReference>
<evidence type="ECO:0000256" key="3">
    <source>
        <dbReference type="SAM" id="MobiDB-lite"/>
    </source>
</evidence>
<dbReference type="RefSeq" id="WP_189070332.1">
    <property type="nucleotide sequence ID" value="NZ_BMPE01000017.1"/>
</dbReference>
<keyword evidence="2" id="KW-0067">ATP-binding</keyword>
<dbReference type="PANTHER" id="PTHR16305:SF35">
    <property type="entry name" value="TRANSCRIPTIONAL ACTIVATOR DOMAIN"/>
    <property type="match status" value="1"/>
</dbReference>
<dbReference type="SMART" id="SM00382">
    <property type="entry name" value="AAA"/>
    <property type="match status" value="1"/>
</dbReference>
<dbReference type="Gene3D" id="1.25.40.10">
    <property type="entry name" value="Tetratricopeptide repeat domain"/>
    <property type="match status" value="1"/>
</dbReference>